<dbReference type="EMBL" id="BQKE01000008">
    <property type="protein sequence ID" value="GJM64890.1"/>
    <property type="molecule type" value="Genomic_DNA"/>
</dbReference>
<gene>
    <name evidence="2" type="ORF">PEDI_54420</name>
</gene>
<dbReference type="RefSeq" id="WP_338239941.1">
    <property type="nucleotide sequence ID" value="NZ_BQKE01000008.1"/>
</dbReference>
<sequence length="166" mass="18352">MKKFLLLAGLIGIPAMVSFANSTQQFVSKLRVWIVNISNVRYEQERLIAKIKIGFANNSSLAVNLENILVTAYLLTDGNRALLGTTNPQAQLVEISPNTITYKTIEFFIPMTSAGNSLLANFTNILKGNAEIVYEIIPRIQGKDLPPIEETVSLSSLLDKILPFKI</sequence>
<keyword evidence="1" id="KW-0732">Signal</keyword>
<evidence type="ECO:0000313" key="2">
    <source>
        <dbReference type="EMBL" id="GJM64890.1"/>
    </source>
</evidence>
<protein>
    <recommendedName>
        <fullName evidence="4">Late embryogenesis abundant protein LEA-2 subgroup domain-containing protein</fullName>
    </recommendedName>
</protein>
<name>A0AAN4W5F6_9BACT</name>
<evidence type="ECO:0008006" key="4">
    <source>
        <dbReference type="Google" id="ProtNLM"/>
    </source>
</evidence>
<dbReference type="AlphaFoldDB" id="A0AAN4W5F6"/>
<proteinExistence type="predicted"/>
<keyword evidence="3" id="KW-1185">Reference proteome</keyword>
<accession>A0AAN4W5F6</accession>
<evidence type="ECO:0000256" key="1">
    <source>
        <dbReference type="SAM" id="SignalP"/>
    </source>
</evidence>
<reference evidence="2 3" key="1">
    <citation type="submission" date="2021-12" db="EMBL/GenBank/DDBJ databases">
        <title>Genome sequencing of bacteria with rrn-lacking chromosome and rrn-plasmid.</title>
        <authorList>
            <person name="Anda M."/>
            <person name="Iwasaki W."/>
        </authorList>
    </citation>
    <scope>NUCLEOTIDE SEQUENCE [LARGE SCALE GENOMIC DNA]</scope>
    <source>
        <strain evidence="2 3">NBRC 15940</strain>
    </source>
</reference>
<dbReference type="Proteomes" id="UP001310022">
    <property type="component" value="Unassembled WGS sequence"/>
</dbReference>
<organism evidence="2 3">
    <name type="scientific">Persicobacter diffluens</name>
    <dbReference type="NCBI Taxonomy" id="981"/>
    <lineage>
        <taxon>Bacteria</taxon>
        <taxon>Pseudomonadati</taxon>
        <taxon>Bacteroidota</taxon>
        <taxon>Cytophagia</taxon>
        <taxon>Cytophagales</taxon>
        <taxon>Persicobacteraceae</taxon>
        <taxon>Persicobacter</taxon>
    </lineage>
</organism>
<comment type="caution">
    <text evidence="2">The sequence shown here is derived from an EMBL/GenBank/DDBJ whole genome shotgun (WGS) entry which is preliminary data.</text>
</comment>
<feature type="signal peptide" evidence="1">
    <location>
        <begin position="1"/>
        <end position="20"/>
    </location>
</feature>
<feature type="chain" id="PRO_5042828322" description="Late embryogenesis abundant protein LEA-2 subgroup domain-containing protein" evidence="1">
    <location>
        <begin position="21"/>
        <end position="166"/>
    </location>
</feature>
<evidence type="ECO:0000313" key="3">
    <source>
        <dbReference type="Proteomes" id="UP001310022"/>
    </source>
</evidence>